<keyword evidence="2" id="KW-1185">Reference proteome</keyword>
<gene>
    <name evidence="1" type="ORF">QOZ92_000996</name>
</gene>
<proteinExistence type="predicted"/>
<organism evidence="1 2">
    <name type="scientific">Paraclostridium ghonii</name>
    <dbReference type="NCBI Taxonomy" id="29358"/>
    <lineage>
        <taxon>Bacteria</taxon>
        <taxon>Bacillati</taxon>
        <taxon>Bacillota</taxon>
        <taxon>Clostridia</taxon>
        <taxon>Peptostreptococcales</taxon>
        <taxon>Peptostreptococcaceae</taxon>
        <taxon>Paraclostridium</taxon>
    </lineage>
</organism>
<name>A0ABU0MY93_9FIRM</name>
<protein>
    <submittedName>
        <fullName evidence="1">Uncharacterized protein</fullName>
    </submittedName>
</protein>
<dbReference type="EMBL" id="JAUSWG010000003">
    <property type="protein sequence ID" value="MDQ0555883.1"/>
    <property type="molecule type" value="Genomic_DNA"/>
</dbReference>
<dbReference type="RefSeq" id="WP_307503986.1">
    <property type="nucleotide sequence ID" value="NZ_BAAACE010000001.1"/>
</dbReference>
<reference evidence="1 2" key="1">
    <citation type="submission" date="2023-07" db="EMBL/GenBank/DDBJ databases">
        <title>Genomic Encyclopedia of Type Strains, Phase IV (KMG-IV): sequencing the most valuable type-strain genomes for metagenomic binning, comparative biology and taxonomic classification.</title>
        <authorList>
            <person name="Goeker M."/>
        </authorList>
    </citation>
    <scope>NUCLEOTIDE SEQUENCE [LARGE SCALE GENOMIC DNA]</scope>
    <source>
        <strain evidence="1 2">DSM 15049</strain>
    </source>
</reference>
<accession>A0ABU0MY93</accession>
<evidence type="ECO:0000313" key="1">
    <source>
        <dbReference type="EMBL" id="MDQ0555883.1"/>
    </source>
</evidence>
<dbReference type="Proteomes" id="UP001232584">
    <property type="component" value="Unassembled WGS sequence"/>
</dbReference>
<comment type="caution">
    <text evidence="1">The sequence shown here is derived from an EMBL/GenBank/DDBJ whole genome shotgun (WGS) entry which is preliminary data.</text>
</comment>
<evidence type="ECO:0000313" key="2">
    <source>
        <dbReference type="Proteomes" id="UP001232584"/>
    </source>
</evidence>
<sequence>MECLSLRYHLKTYDNIFVVQDGINSNPVVAFKANDCEFNKFKEILYFGDSKKLVNIFKDNSFFKDYNQNLDTLKIVRNYTELLRPFFISENKFFEYINYAESIIIERKKFTINWFLNNEYNELKNLISQLPFINIVENNSEYKCDILIGKPSDISNINNIDNLTNHILYVENSDDTIDIGPIIDLSRYQIPIFNSNKTNKISIMHNEQMLMYFFIERILYIQLFGINNKIKKNEFFPSRSKICINRVSMGGHSDIVTLYPKYIKNSEMS</sequence>